<evidence type="ECO:0000256" key="1">
    <source>
        <dbReference type="ARBA" id="ARBA00022676"/>
    </source>
</evidence>
<dbReference type="RefSeq" id="WP_115563980.1">
    <property type="nucleotide sequence ID" value="NZ_QRGR01000003.1"/>
</dbReference>
<evidence type="ECO:0000313" key="4">
    <source>
        <dbReference type="Proteomes" id="UP000256708"/>
    </source>
</evidence>
<evidence type="ECO:0000313" key="3">
    <source>
        <dbReference type="EMBL" id="RDV16706.1"/>
    </source>
</evidence>
<keyword evidence="1 3" id="KW-0328">Glycosyltransferase</keyword>
<gene>
    <name evidence="3" type="ORF">DXT99_02675</name>
</gene>
<dbReference type="GO" id="GO:0005975">
    <property type="term" value="P:carbohydrate metabolic process"/>
    <property type="evidence" value="ECO:0007669"/>
    <property type="project" value="InterPro"/>
</dbReference>
<accession>A0A3D8LH89</accession>
<dbReference type="EMBL" id="QRGR01000003">
    <property type="protein sequence ID" value="RDV16706.1"/>
    <property type="molecule type" value="Genomic_DNA"/>
</dbReference>
<dbReference type="GO" id="GO:0008107">
    <property type="term" value="F:galactoside 2-alpha-L-fucosyltransferase activity"/>
    <property type="evidence" value="ECO:0007669"/>
    <property type="project" value="InterPro"/>
</dbReference>
<dbReference type="InterPro" id="IPR002516">
    <property type="entry name" value="Glyco_trans_11"/>
</dbReference>
<reference evidence="4" key="1">
    <citation type="submission" date="2018-08" db="EMBL/GenBank/DDBJ databases">
        <authorList>
            <person name="Liu Z.-W."/>
            <person name="Du Z.-J."/>
        </authorList>
    </citation>
    <scope>NUCLEOTIDE SEQUENCE [LARGE SCALE GENOMIC DNA]</scope>
    <source>
        <strain evidence="4">H4X</strain>
    </source>
</reference>
<dbReference type="Proteomes" id="UP000256708">
    <property type="component" value="Unassembled WGS sequence"/>
</dbReference>
<dbReference type="Pfam" id="PF01531">
    <property type="entry name" value="Glyco_transf_11"/>
    <property type="match status" value="1"/>
</dbReference>
<sequence>MVVVTLTGGLGNQLFQYTIGKQLAIKNETTLKLYIANLGVEDGRSYKLNHYNIDEVLATESEVEKLIGEYYSSSLYAKIYRKIDSYRPKYKRKYYVEDENWRFEPEVMKVSSNVLLEGFWQHHKYYEKLDATILGELTLKKEETFTVKSLKDIEKDSTSVSLHIRRGDYVSDLNNASYFGVMPLHYYQKAVEHVNSQIKNPNFYIFSDDLDWAKDNLKMHVPMTFVDVEGGKKDYLELDAMSHCRHNIIANSTFSWWAAFLNKNPDKIVIAPEKWVVSEEMNKGIHIQFPSWIKL</sequence>
<dbReference type="CDD" id="cd11301">
    <property type="entry name" value="Fut1_Fut2_like"/>
    <property type="match status" value="1"/>
</dbReference>
<evidence type="ECO:0000256" key="2">
    <source>
        <dbReference type="ARBA" id="ARBA00022679"/>
    </source>
</evidence>
<keyword evidence="4" id="KW-1185">Reference proteome</keyword>
<dbReference type="OrthoDB" id="9794601at2"/>
<keyword evidence="2 3" id="KW-0808">Transferase</keyword>
<name>A0A3D8LH89_9BACT</name>
<proteinExistence type="predicted"/>
<comment type="caution">
    <text evidence="3">The sequence shown here is derived from an EMBL/GenBank/DDBJ whole genome shotgun (WGS) entry which is preliminary data.</text>
</comment>
<dbReference type="Gene3D" id="3.40.50.11350">
    <property type="match status" value="1"/>
</dbReference>
<dbReference type="PANTHER" id="PTHR11927:SF9">
    <property type="entry name" value="L-FUCOSYLTRANSFERASE"/>
    <property type="match status" value="1"/>
</dbReference>
<organism evidence="3 4">
    <name type="scientific">Pontibacter diazotrophicus</name>
    <dbReference type="NCBI Taxonomy" id="1400979"/>
    <lineage>
        <taxon>Bacteria</taxon>
        <taxon>Pseudomonadati</taxon>
        <taxon>Bacteroidota</taxon>
        <taxon>Cytophagia</taxon>
        <taxon>Cytophagales</taxon>
        <taxon>Hymenobacteraceae</taxon>
        <taxon>Pontibacter</taxon>
    </lineage>
</organism>
<dbReference type="AlphaFoldDB" id="A0A3D8LH89"/>
<dbReference type="GO" id="GO:0016020">
    <property type="term" value="C:membrane"/>
    <property type="evidence" value="ECO:0007669"/>
    <property type="project" value="InterPro"/>
</dbReference>
<protein>
    <submittedName>
        <fullName evidence="3">Alpha-1,2-fucosyltransferase</fullName>
    </submittedName>
</protein>
<dbReference type="PANTHER" id="PTHR11927">
    <property type="entry name" value="GALACTOSIDE 2-L-FUCOSYLTRANSFERASE"/>
    <property type="match status" value="1"/>
</dbReference>